<gene>
    <name evidence="1" type="ORF">DERYTH_LOCUS6521</name>
</gene>
<name>A0A9N9G503_9GLOM</name>
<sequence length="255" mass="29008">MIPINSYETTTEVFQSLYLNSPNNQNMIPSYETPYTMIPFVSYFNSLNNQNTIPINSHETTTEVFQFPYLNSLNNQNMIPINSYETPYLNFETAINYHETNTEVFQSPYLNSLINSYETPYLNFETANNQNIIPINSHETTTEVFQSPYLNSPNNQNMIPINETTTELFQSPYLNSPNNQNITPINPYENTTVNSQSFTGTYNTIPTFGSTEAFIDLGLTSNNQNTTSINSHGIVATVVRQNNFGEMAKRPGETE</sequence>
<organism evidence="1 2">
    <name type="scientific">Dentiscutata erythropus</name>
    <dbReference type="NCBI Taxonomy" id="1348616"/>
    <lineage>
        <taxon>Eukaryota</taxon>
        <taxon>Fungi</taxon>
        <taxon>Fungi incertae sedis</taxon>
        <taxon>Mucoromycota</taxon>
        <taxon>Glomeromycotina</taxon>
        <taxon>Glomeromycetes</taxon>
        <taxon>Diversisporales</taxon>
        <taxon>Gigasporaceae</taxon>
        <taxon>Dentiscutata</taxon>
    </lineage>
</organism>
<accession>A0A9N9G503</accession>
<keyword evidence="2" id="KW-1185">Reference proteome</keyword>
<comment type="caution">
    <text evidence="1">The sequence shown here is derived from an EMBL/GenBank/DDBJ whole genome shotgun (WGS) entry which is preliminary data.</text>
</comment>
<reference evidence="1" key="1">
    <citation type="submission" date="2021-06" db="EMBL/GenBank/DDBJ databases">
        <authorList>
            <person name="Kallberg Y."/>
            <person name="Tangrot J."/>
            <person name="Rosling A."/>
        </authorList>
    </citation>
    <scope>NUCLEOTIDE SEQUENCE</scope>
    <source>
        <strain evidence="1">MA453B</strain>
    </source>
</reference>
<dbReference type="Proteomes" id="UP000789405">
    <property type="component" value="Unassembled WGS sequence"/>
</dbReference>
<evidence type="ECO:0000313" key="2">
    <source>
        <dbReference type="Proteomes" id="UP000789405"/>
    </source>
</evidence>
<protein>
    <submittedName>
        <fullName evidence="1">28437_t:CDS:1</fullName>
    </submittedName>
</protein>
<dbReference type="AlphaFoldDB" id="A0A9N9G503"/>
<proteinExistence type="predicted"/>
<dbReference type="EMBL" id="CAJVPY010002980">
    <property type="protein sequence ID" value="CAG8577587.1"/>
    <property type="molecule type" value="Genomic_DNA"/>
</dbReference>
<evidence type="ECO:0000313" key="1">
    <source>
        <dbReference type="EMBL" id="CAG8577587.1"/>
    </source>
</evidence>